<keyword evidence="5" id="KW-0378">Hydrolase</keyword>
<evidence type="ECO:0000313" key="12">
    <source>
        <dbReference type="Proteomes" id="UP000054558"/>
    </source>
</evidence>
<comment type="similarity">
    <text evidence="2">Belongs to the AB hydrolase superfamily. Lipase family.</text>
</comment>
<protein>
    <recommendedName>
        <fullName evidence="10">Fungal lipase-type domain-containing protein</fullName>
    </recommendedName>
</protein>
<dbReference type="OMA" id="QCPIDED"/>
<dbReference type="Gene3D" id="3.40.50.1820">
    <property type="entry name" value="alpha/beta hydrolase"/>
    <property type="match status" value="2"/>
</dbReference>
<evidence type="ECO:0000256" key="6">
    <source>
        <dbReference type="ARBA" id="ARBA00022946"/>
    </source>
</evidence>
<feature type="domain" description="Fungal lipase-type" evidence="10">
    <location>
        <begin position="401"/>
        <end position="534"/>
    </location>
</feature>
<dbReference type="PANTHER" id="PTHR31403">
    <property type="entry name" value="PHOSPHOLIPASE A1-IBETA2, CHLOROPLASTIC"/>
    <property type="match status" value="1"/>
</dbReference>
<keyword evidence="9" id="KW-0472">Membrane</keyword>
<dbReference type="InterPro" id="IPR029058">
    <property type="entry name" value="AB_hydrolase_fold"/>
</dbReference>
<proteinExistence type="inferred from homology"/>
<keyword evidence="8" id="KW-0443">Lipid metabolism</keyword>
<evidence type="ECO:0000256" key="7">
    <source>
        <dbReference type="ARBA" id="ARBA00022963"/>
    </source>
</evidence>
<dbReference type="GO" id="GO:0016042">
    <property type="term" value="P:lipid catabolic process"/>
    <property type="evidence" value="ECO:0007669"/>
    <property type="project" value="UniProtKB-KW"/>
</dbReference>
<organism evidence="11 12">
    <name type="scientific">Klebsormidium nitens</name>
    <name type="common">Green alga</name>
    <name type="synonym">Ulothrix nitens</name>
    <dbReference type="NCBI Taxonomy" id="105231"/>
    <lineage>
        <taxon>Eukaryota</taxon>
        <taxon>Viridiplantae</taxon>
        <taxon>Streptophyta</taxon>
        <taxon>Klebsormidiophyceae</taxon>
        <taxon>Klebsormidiales</taxon>
        <taxon>Klebsormidiaceae</taxon>
        <taxon>Klebsormidium</taxon>
    </lineage>
</organism>
<gene>
    <name evidence="11" type="ORF">KFL_000170090</name>
</gene>
<comment type="subcellular location">
    <subcellularLocation>
        <location evidence="1">Plastid</location>
        <location evidence="1">Chloroplast</location>
    </subcellularLocation>
</comment>
<sequence length="728" mass="79482">MLRASVKGFKPRDIGQPNRLRASSGAVPIYEPGWTALRGKHDWKGMVPKDPESFMDKALKKEVTLYGEAAEATYDTVDLRDWSRDRDRNRFPKERLLDDGHLIHESFFAELPGKGYSAEKGAFLIASEKAQITKDLIKERKGQDVEDNVWIGYVAYSAARKDVLVAWRGTQRPAEWISDATLDQIPYLAYPKEPNPSNPPPRPKKLSVLQKLSPLFIAVLWASPLLLFLAVKSGPANFPRALVSFATAFESQVAAPSSGYPATAAVVLWAAIPLAFRRLGYSFLAGGAATLLGIVTLVPPAAIIYAIGRLLPAFQAGGVVSLLATAPLAFLAAIPALELFNVRDRNGYRFYALIAACASVAVSVWYPGSFYRAVGVIMAFVFVPLAVTSGQAAWAGAAETGPCVHEGFFELYSKPPVKPENDAVERSAPRDTLHKAVKALLEDASIEVETISVSGHSLGAALAVVSAFDLVKSGTNETTVGGRLVRVPVTCFSFEGPRVGNVLFAEDFARLKAQGLTAIRVVNKPDVVTQVPKALFLQNVYFMLGAVLNMNLFCSLINWFENVSYGLRLPSAYKHVGVEIPMDSRQVDYIQQMKGRNPLGNSKQISSYHNLECCLHVLSGFSEAPKPFGAAFSRDFALVNKIGNVLNPRFGISPNWLDTLTPNVTRADPGGAIIQPYADPVKIEYAPVTDEVKLERSDNKRKIGHGPGKEPWPLCKDFIARYMSKKEA</sequence>
<dbReference type="InterPro" id="IPR002921">
    <property type="entry name" value="Fungal_lipase-type"/>
</dbReference>
<evidence type="ECO:0000256" key="8">
    <source>
        <dbReference type="ARBA" id="ARBA00023098"/>
    </source>
</evidence>
<feature type="transmembrane region" description="Helical" evidence="9">
    <location>
        <begin position="313"/>
        <end position="336"/>
    </location>
</feature>
<dbReference type="Proteomes" id="UP000054558">
    <property type="component" value="Unassembled WGS sequence"/>
</dbReference>
<keyword evidence="3" id="KW-0150">Chloroplast</keyword>
<evidence type="ECO:0000256" key="4">
    <source>
        <dbReference type="ARBA" id="ARBA00022640"/>
    </source>
</evidence>
<keyword evidence="12" id="KW-1185">Reference proteome</keyword>
<keyword evidence="6" id="KW-0809">Transit peptide</keyword>
<feature type="transmembrane region" description="Helical" evidence="9">
    <location>
        <begin position="212"/>
        <end position="231"/>
    </location>
</feature>
<feature type="transmembrane region" description="Helical" evidence="9">
    <location>
        <begin position="348"/>
        <end position="367"/>
    </location>
</feature>
<keyword evidence="9" id="KW-1133">Transmembrane helix</keyword>
<dbReference type="AlphaFoldDB" id="A0A1Y1HL19"/>
<evidence type="ECO:0000313" key="11">
    <source>
        <dbReference type="EMBL" id="GAQ78663.1"/>
    </source>
</evidence>
<evidence type="ECO:0000256" key="1">
    <source>
        <dbReference type="ARBA" id="ARBA00004229"/>
    </source>
</evidence>
<feature type="transmembrane region" description="Helical" evidence="9">
    <location>
        <begin position="283"/>
        <end position="307"/>
    </location>
</feature>
<dbReference type="CDD" id="cd00519">
    <property type="entry name" value="Lipase_3"/>
    <property type="match status" value="1"/>
</dbReference>
<evidence type="ECO:0000256" key="2">
    <source>
        <dbReference type="ARBA" id="ARBA00010701"/>
    </source>
</evidence>
<dbReference type="EMBL" id="DF236966">
    <property type="protein sequence ID" value="GAQ78663.1"/>
    <property type="molecule type" value="Genomic_DNA"/>
</dbReference>
<reference evidence="11 12" key="1">
    <citation type="journal article" date="2014" name="Nat. Commun.">
        <title>Klebsormidium flaccidum genome reveals primary factors for plant terrestrial adaptation.</title>
        <authorList>
            <person name="Hori K."/>
            <person name="Maruyama F."/>
            <person name="Fujisawa T."/>
            <person name="Togashi T."/>
            <person name="Yamamoto N."/>
            <person name="Seo M."/>
            <person name="Sato S."/>
            <person name="Yamada T."/>
            <person name="Mori H."/>
            <person name="Tajima N."/>
            <person name="Moriyama T."/>
            <person name="Ikeuchi M."/>
            <person name="Watanabe M."/>
            <person name="Wada H."/>
            <person name="Kobayashi K."/>
            <person name="Saito M."/>
            <person name="Masuda T."/>
            <person name="Sasaki-Sekimoto Y."/>
            <person name="Mashiguchi K."/>
            <person name="Awai K."/>
            <person name="Shimojima M."/>
            <person name="Masuda S."/>
            <person name="Iwai M."/>
            <person name="Nobusawa T."/>
            <person name="Narise T."/>
            <person name="Kondo S."/>
            <person name="Saito H."/>
            <person name="Sato R."/>
            <person name="Murakawa M."/>
            <person name="Ihara Y."/>
            <person name="Oshima-Yamada Y."/>
            <person name="Ohtaka K."/>
            <person name="Satoh M."/>
            <person name="Sonobe K."/>
            <person name="Ishii M."/>
            <person name="Ohtani R."/>
            <person name="Kanamori-Sato M."/>
            <person name="Honoki R."/>
            <person name="Miyazaki D."/>
            <person name="Mochizuki H."/>
            <person name="Umetsu J."/>
            <person name="Higashi K."/>
            <person name="Shibata D."/>
            <person name="Kamiya Y."/>
            <person name="Sato N."/>
            <person name="Nakamura Y."/>
            <person name="Tabata S."/>
            <person name="Ida S."/>
            <person name="Kurokawa K."/>
            <person name="Ohta H."/>
        </authorList>
    </citation>
    <scope>NUCLEOTIDE SEQUENCE [LARGE SCALE GENOMIC DNA]</scope>
    <source>
        <strain evidence="11 12">NIES-2285</strain>
    </source>
</reference>
<dbReference type="Pfam" id="PF01764">
    <property type="entry name" value="Lipase_3"/>
    <property type="match status" value="1"/>
</dbReference>
<evidence type="ECO:0000256" key="5">
    <source>
        <dbReference type="ARBA" id="ARBA00022801"/>
    </source>
</evidence>
<accession>A0A1Y1HL19</accession>
<dbReference type="OrthoDB" id="426718at2759"/>
<feature type="transmembrane region" description="Helical" evidence="9">
    <location>
        <begin position="259"/>
        <end position="276"/>
    </location>
</feature>
<dbReference type="GO" id="GO:0009507">
    <property type="term" value="C:chloroplast"/>
    <property type="evidence" value="ECO:0007669"/>
    <property type="project" value="UniProtKB-SubCell"/>
</dbReference>
<keyword evidence="9" id="KW-0812">Transmembrane</keyword>
<evidence type="ECO:0000259" key="10">
    <source>
        <dbReference type="Pfam" id="PF01764"/>
    </source>
</evidence>
<dbReference type="SUPFAM" id="SSF53474">
    <property type="entry name" value="alpha/beta-Hydrolases"/>
    <property type="match status" value="1"/>
</dbReference>
<name>A0A1Y1HL19_KLENI</name>
<keyword evidence="4" id="KW-0934">Plastid</keyword>
<evidence type="ECO:0000256" key="3">
    <source>
        <dbReference type="ARBA" id="ARBA00022528"/>
    </source>
</evidence>
<dbReference type="PANTHER" id="PTHR31403:SF7">
    <property type="entry name" value="PHOSPHOLIPASE A1-IGAMMA3, CHLOROPLASTIC"/>
    <property type="match status" value="1"/>
</dbReference>
<evidence type="ECO:0000256" key="9">
    <source>
        <dbReference type="SAM" id="Phobius"/>
    </source>
</evidence>
<keyword evidence="7" id="KW-0442">Lipid degradation</keyword>
<dbReference type="GO" id="GO:0004620">
    <property type="term" value="F:phospholipase activity"/>
    <property type="evidence" value="ECO:0007669"/>
    <property type="project" value="UniProtKB-ARBA"/>
</dbReference>